<dbReference type="InterPro" id="IPR000192">
    <property type="entry name" value="Aminotrans_V_dom"/>
</dbReference>
<proteinExistence type="predicted"/>
<dbReference type="Gene3D" id="3.40.640.10">
    <property type="entry name" value="Type I PLP-dependent aspartate aminotransferase-like (Major domain)"/>
    <property type="match status" value="1"/>
</dbReference>
<keyword evidence="2" id="KW-0032">Aminotransferase</keyword>
<dbReference type="Pfam" id="PF00266">
    <property type="entry name" value="Aminotran_5"/>
    <property type="match status" value="1"/>
</dbReference>
<dbReference type="InterPro" id="IPR015424">
    <property type="entry name" value="PyrdxlP-dep_Trfase"/>
</dbReference>
<dbReference type="PANTHER" id="PTHR43586:SF21">
    <property type="entry name" value="PYRIDOXAL PHOSPHATE (PLP)-DEPENDENT ASPARTATE AMINOTRANSFERASE SUPERFAMILY"/>
    <property type="match status" value="1"/>
</dbReference>
<dbReference type="GO" id="GO:0008483">
    <property type="term" value="F:transaminase activity"/>
    <property type="evidence" value="ECO:0007669"/>
    <property type="project" value="UniProtKB-KW"/>
</dbReference>
<accession>A0A4R4TLN7</accession>
<dbReference type="InterPro" id="IPR015421">
    <property type="entry name" value="PyrdxlP-dep_Trfase_major"/>
</dbReference>
<evidence type="ECO:0000313" key="3">
    <source>
        <dbReference type="Proteomes" id="UP000295345"/>
    </source>
</evidence>
<name>A0A4R4TLN7_9ACTN</name>
<dbReference type="Gene3D" id="3.90.1150.10">
    <property type="entry name" value="Aspartate Aminotransferase, domain 1"/>
    <property type="match status" value="1"/>
</dbReference>
<reference evidence="2 3" key="1">
    <citation type="submission" date="2019-03" db="EMBL/GenBank/DDBJ databases">
        <title>Draft genome sequences of novel Actinobacteria.</title>
        <authorList>
            <person name="Sahin N."/>
            <person name="Ay H."/>
            <person name="Saygin H."/>
        </authorList>
    </citation>
    <scope>NUCLEOTIDE SEQUENCE [LARGE SCALE GENOMIC DNA]</scope>
    <source>
        <strain evidence="2 3">DSM 41900</strain>
    </source>
</reference>
<dbReference type="Proteomes" id="UP000295345">
    <property type="component" value="Unassembled WGS sequence"/>
</dbReference>
<dbReference type="InterPro" id="IPR015422">
    <property type="entry name" value="PyrdxlP-dep_Trfase_small"/>
</dbReference>
<keyword evidence="2" id="KW-0808">Transferase</keyword>
<feature type="domain" description="Aminotransferase class V" evidence="1">
    <location>
        <begin position="52"/>
        <end position="290"/>
    </location>
</feature>
<dbReference type="SUPFAM" id="SSF53383">
    <property type="entry name" value="PLP-dependent transferases"/>
    <property type="match status" value="1"/>
</dbReference>
<sequence>MELLPRGEYAPSLSYLNTASHGLLPARAAARLRAALAETQEGRLDPRANAAALEAVRAGYAELAEISPERVALGSGVAVHAALIAAALPPGSEVLCPEDEYTSLVTPFARRPGIRLREVPLAELAGAVDGATALVAFSAVQSLDGRTADLPAVRAAARRYGARTLLDTSQALGWLPMSAGDFDFTVCAGYKWLLCPRGTSFLTVPEDGGGLVPLHAGLTAADASRSGPYGPVAELAPGARRFDESPALLPYLAAVESLGLVAELGRPAIRAHDMALADRFRAGLARLGLAAVPGDSPIVSVPGAAGAEARLAAAGVRVAARGGGLRAAFHVYNTEADVDRALDALGDARQPSDGLASRSA</sequence>
<dbReference type="EMBL" id="SMKI01000086">
    <property type="protein sequence ID" value="TDC76063.1"/>
    <property type="molecule type" value="Genomic_DNA"/>
</dbReference>
<dbReference type="AlphaFoldDB" id="A0A4R4TLN7"/>
<gene>
    <name evidence="2" type="ORF">E1283_10720</name>
</gene>
<dbReference type="OrthoDB" id="250246at2"/>
<protein>
    <submittedName>
        <fullName evidence="2">Aminotransferase class V-fold PLP-dependent enzyme</fullName>
    </submittedName>
</protein>
<organism evidence="2 3">
    <name type="scientific">Streptomyces hainanensis</name>
    <dbReference type="NCBI Taxonomy" id="402648"/>
    <lineage>
        <taxon>Bacteria</taxon>
        <taxon>Bacillati</taxon>
        <taxon>Actinomycetota</taxon>
        <taxon>Actinomycetes</taxon>
        <taxon>Kitasatosporales</taxon>
        <taxon>Streptomycetaceae</taxon>
        <taxon>Streptomyces</taxon>
    </lineage>
</organism>
<evidence type="ECO:0000313" key="2">
    <source>
        <dbReference type="EMBL" id="TDC76063.1"/>
    </source>
</evidence>
<keyword evidence="3" id="KW-1185">Reference proteome</keyword>
<comment type="caution">
    <text evidence="2">The sequence shown here is derived from an EMBL/GenBank/DDBJ whole genome shotgun (WGS) entry which is preliminary data.</text>
</comment>
<evidence type="ECO:0000259" key="1">
    <source>
        <dbReference type="Pfam" id="PF00266"/>
    </source>
</evidence>
<dbReference type="RefSeq" id="WP_132817726.1">
    <property type="nucleotide sequence ID" value="NZ_SMKI01000086.1"/>
</dbReference>
<dbReference type="PANTHER" id="PTHR43586">
    <property type="entry name" value="CYSTEINE DESULFURASE"/>
    <property type="match status" value="1"/>
</dbReference>